<feature type="transmembrane region" description="Helical" evidence="1">
    <location>
        <begin position="33"/>
        <end position="54"/>
    </location>
</feature>
<keyword evidence="3" id="KW-1185">Reference proteome</keyword>
<accession>A0ABW4EDL2</accession>
<proteinExistence type="predicted"/>
<reference evidence="3" key="1">
    <citation type="journal article" date="2019" name="Int. J. Syst. Evol. Microbiol.">
        <title>The Global Catalogue of Microorganisms (GCM) 10K type strain sequencing project: providing services to taxonomists for standard genome sequencing and annotation.</title>
        <authorList>
            <consortium name="The Broad Institute Genomics Platform"/>
            <consortium name="The Broad Institute Genome Sequencing Center for Infectious Disease"/>
            <person name="Wu L."/>
            <person name="Ma J."/>
        </authorList>
    </citation>
    <scope>NUCLEOTIDE SEQUENCE [LARGE SCALE GENOMIC DNA]</scope>
    <source>
        <strain evidence="3">CGMCC 1.12477</strain>
    </source>
</reference>
<protein>
    <submittedName>
        <fullName evidence="2">CTP synthetase</fullName>
    </submittedName>
</protein>
<evidence type="ECO:0000313" key="2">
    <source>
        <dbReference type="EMBL" id="MFD1509437.1"/>
    </source>
</evidence>
<name>A0ABW4EDL2_9RHOB</name>
<gene>
    <name evidence="2" type="ORF">ACFTOW_08490</name>
</gene>
<evidence type="ECO:0000313" key="3">
    <source>
        <dbReference type="Proteomes" id="UP001597186"/>
    </source>
</evidence>
<dbReference type="Proteomes" id="UP001597186">
    <property type="component" value="Unassembled WGS sequence"/>
</dbReference>
<dbReference type="EMBL" id="JBHUDD010000051">
    <property type="protein sequence ID" value="MFD1509437.1"/>
    <property type="molecule type" value="Genomic_DNA"/>
</dbReference>
<organism evidence="2 3">
    <name type="scientific">Lacimonas salitolerans</name>
    <dbReference type="NCBI Taxonomy" id="1323750"/>
    <lineage>
        <taxon>Bacteria</taxon>
        <taxon>Pseudomonadati</taxon>
        <taxon>Pseudomonadota</taxon>
        <taxon>Alphaproteobacteria</taxon>
        <taxon>Rhodobacterales</taxon>
        <taxon>Paracoccaceae</taxon>
        <taxon>Lacimonas</taxon>
    </lineage>
</organism>
<sequence>MMRLASILYSLISTTLAGSFIVVSLVSGYVTLIPILIAAALGFVLAVPVSWLIARQITGTE</sequence>
<keyword evidence="1" id="KW-0812">Transmembrane</keyword>
<evidence type="ECO:0000256" key="1">
    <source>
        <dbReference type="SAM" id="Phobius"/>
    </source>
</evidence>
<keyword evidence="1" id="KW-0472">Membrane</keyword>
<comment type="caution">
    <text evidence="2">The sequence shown here is derived from an EMBL/GenBank/DDBJ whole genome shotgun (WGS) entry which is preliminary data.</text>
</comment>
<keyword evidence="1" id="KW-1133">Transmembrane helix</keyword>
<dbReference type="RefSeq" id="WP_379914637.1">
    <property type="nucleotide sequence ID" value="NZ_JBHUDD010000051.1"/>
</dbReference>